<dbReference type="Proteomes" id="UP000219215">
    <property type="component" value="Chromosome DPRO"/>
</dbReference>
<keyword evidence="3" id="KW-1185">Reference proteome</keyword>
<organism evidence="2 3">
    <name type="scientific">Pseudodesulfovibrio profundus</name>
    <dbReference type="NCBI Taxonomy" id="57320"/>
    <lineage>
        <taxon>Bacteria</taxon>
        <taxon>Pseudomonadati</taxon>
        <taxon>Thermodesulfobacteriota</taxon>
        <taxon>Desulfovibrionia</taxon>
        <taxon>Desulfovibrionales</taxon>
        <taxon>Desulfovibrionaceae</taxon>
    </lineage>
</organism>
<evidence type="ECO:0000313" key="2">
    <source>
        <dbReference type="EMBL" id="SOB57589.1"/>
    </source>
</evidence>
<accession>A0A2C8F5C8</accession>
<reference evidence="3" key="1">
    <citation type="submission" date="2017-09" db="EMBL/GenBank/DDBJ databases">
        <authorList>
            <person name="Regsiter A."/>
            <person name="William W."/>
        </authorList>
    </citation>
    <scope>NUCLEOTIDE SEQUENCE [LARGE SCALE GENOMIC DNA]</scope>
    <source>
        <strain evidence="3">500-1</strain>
    </source>
</reference>
<evidence type="ECO:0000256" key="1">
    <source>
        <dbReference type="SAM" id="MobiDB-lite"/>
    </source>
</evidence>
<proteinExistence type="predicted"/>
<dbReference type="AlphaFoldDB" id="A0A2C8F5C8"/>
<dbReference type="KEGG" id="pprf:DPRO_0703"/>
<evidence type="ECO:0000313" key="3">
    <source>
        <dbReference type="Proteomes" id="UP000219215"/>
    </source>
</evidence>
<sequence length="490" mass="54512">MAFCTEPHEYFKKCDLNFTMSIDFTVSIKIEVKQQAQVLTSRYFKMAEEMKNEAHSPSLPLDPAKTVVKELRMLAESHPNRNNGMTARDIEIQTFLRGKITLTHRTVGDTLPLPTDAPAYYYVLGVLGRARAKDESVRTIIVNVRDVVDGIGLTRAKSSYDSVRNALRRYSRLNVEIKSPAANGTTEFRLFGVSPVGAAAMRLDFSQDYLDALESGENQVHYLALRHILPLGGLAMSLYALMQTHLFHGNKLDVGARRFCRTWLGEERGGDIPVSRAFSAYVRPRLQEIADKTGWLIAAKKIGRADDARYVFSTKSIPQAFAVVKNGIEADTASALDKLVDETNKRQAAQPVAKESASDTPEPIPASTVSPTVLSALPPASRSDKAFITALAALPEADAIDVIEYVKSNAKKSFGSLLNHLIHNKGLKSLVAEIKEKKAEVVPDGARKYRIAYKYLKDRPEHEIREYADEKGHDADDMLRWFSTWKAQGK</sequence>
<dbReference type="EMBL" id="LT907975">
    <property type="protein sequence ID" value="SOB57589.1"/>
    <property type="molecule type" value="Genomic_DNA"/>
</dbReference>
<feature type="region of interest" description="Disordered" evidence="1">
    <location>
        <begin position="346"/>
        <end position="371"/>
    </location>
</feature>
<protein>
    <submittedName>
        <fullName evidence="2">Uncharacterized protein</fullName>
    </submittedName>
</protein>
<gene>
    <name evidence="2" type="ORF">DPRO_0703</name>
</gene>
<name>A0A2C8F5C8_9BACT</name>